<evidence type="ECO:0000313" key="2">
    <source>
        <dbReference type="EMBL" id="QEG57073.1"/>
    </source>
</evidence>
<organism evidence="2">
    <name type="scientific">Fomitiporia mediterranea</name>
    <dbReference type="NCBI Taxonomy" id="208960"/>
    <lineage>
        <taxon>Eukaryota</taxon>
        <taxon>Fungi</taxon>
        <taxon>Dikarya</taxon>
        <taxon>Basidiomycota</taxon>
        <taxon>Agaricomycotina</taxon>
        <taxon>Agaricomycetes</taxon>
        <taxon>Hymenochaetales</taxon>
        <taxon>Hymenochaetaceae</taxon>
        <taxon>Fomitiporia</taxon>
    </lineage>
</organism>
<keyword evidence="1" id="KW-1133">Transmembrane helix</keyword>
<keyword evidence="2" id="KW-0496">Mitochondrion</keyword>
<sequence>MLSWDWFLSQFSPSSWTRGVLLTWLSKSINISIFSSGSSNNAVKTIKINNTKKNIYLNISNKNLKKYQKNIKIFKTSFKLARLANIIFLIILNALINQDLKFKFKDLMHLIMYFIMYFMQSF</sequence>
<dbReference type="EMBL" id="MK623258">
    <property type="protein sequence ID" value="QEG57073.1"/>
    <property type="molecule type" value="Genomic_DNA"/>
</dbReference>
<proteinExistence type="predicted"/>
<feature type="transmembrane region" description="Helical" evidence="1">
    <location>
        <begin position="80"/>
        <end position="96"/>
    </location>
</feature>
<reference evidence="2" key="1">
    <citation type="submission" date="2019-03" db="EMBL/GenBank/DDBJ databases">
        <title>Evidence of extensive intraspecific noncoding reshuffling in a 169kb mitochondrial genome of basidiomycete fungus.</title>
        <authorList>
            <person name="Lee H.-H."/>
            <person name="Ke H.-M."/>
            <person name="Lin C.-Y.I."/>
            <person name="Lee T.J."/>
            <person name="Chung C.-L."/>
            <person name="Tsai I.J."/>
        </authorList>
    </citation>
    <scope>NUCLEOTIDE SEQUENCE</scope>
    <source>
        <strain evidence="2">MF3/22</strain>
    </source>
</reference>
<protein>
    <submittedName>
        <fullName evidence="2">Uncharacterized protein</fullName>
    </submittedName>
</protein>
<gene>
    <name evidence="2" type="ORF">Fomme_000071</name>
</gene>
<dbReference type="AlphaFoldDB" id="A0A5B9RCE6"/>
<geneLocation type="mitochondrion" evidence="2"/>
<evidence type="ECO:0000256" key="1">
    <source>
        <dbReference type="SAM" id="Phobius"/>
    </source>
</evidence>
<keyword evidence="1" id="KW-0472">Membrane</keyword>
<keyword evidence="1" id="KW-0812">Transmembrane</keyword>
<name>A0A5B9RCE6_9AGAM</name>
<accession>A0A5B9RCE6</accession>